<organism evidence="2 3">
    <name type="scientific">Pedobacter rhodius</name>
    <dbReference type="NCBI Taxonomy" id="3004098"/>
    <lineage>
        <taxon>Bacteria</taxon>
        <taxon>Pseudomonadati</taxon>
        <taxon>Bacteroidota</taxon>
        <taxon>Sphingobacteriia</taxon>
        <taxon>Sphingobacteriales</taxon>
        <taxon>Sphingobacteriaceae</taxon>
        <taxon>Pedobacter</taxon>
    </lineage>
</organism>
<feature type="transmembrane region" description="Helical" evidence="1">
    <location>
        <begin position="6"/>
        <end position="29"/>
    </location>
</feature>
<name>A0ABT4KYB6_9SPHI</name>
<accession>A0ABT4KYB6</accession>
<keyword evidence="1" id="KW-0812">Transmembrane</keyword>
<evidence type="ECO:0000256" key="1">
    <source>
        <dbReference type="SAM" id="Phobius"/>
    </source>
</evidence>
<evidence type="ECO:0000313" key="3">
    <source>
        <dbReference type="Proteomes" id="UP001144341"/>
    </source>
</evidence>
<dbReference type="RefSeq" id="WP_269415729.1">
    <property type="nucleotide sequence ID" value="NZ_JAPWGL010000003.1"/>
</dbReference>
<keyword evidence="1" id="KW-1133">Transmembrane helix</keyword>
<sequence length="116" mass="12647">MNNSIMATLFSLVSIISPLLVLIGSIYYISKKVGADSILLLIGSGIGFLINVFYILIPYLISRNNMPASKVTQLYPIVGIVSIFSGISFAVGFFILVYNTIAKQNSIGNQFSFNKD</sequence>
<protein>
    <submittedName>
        <fullName evidence="2">Uncharacterized protein</fullName>
    </submittedName>
</protein>
<keyword evidence="3" id="KW-1185">Reference proteome</keyword>
<reference evidence="2" key="1">
    <citation type="submission" date="2022-12" db="EMBL/GenBank/DDBJ databases">
        <title>Genome sequence of SJ11.</title>
        <authorList>
            <person name="Woo H."/>
        </authorList>
    </citation>
    <scope>NUCLEOTIDE SEQUENCE</scope>
    <source>
        <strain evidence="2">SJ11</strain>
    </source>
</reference>
<evidence type="ECO:0000313" key="2">
    <source>
        <dbReference type="EMBL" id="MCZ4223931.1"/>
    </source>
</evidence>
<feature type="transmembrane region" description="Helical" evidence="1">
    <location>
        <begin position="73"/>
        <end position="98"/>
    </location>
</feature>
<dbReference type="Proteomes" id="UP001144341">
    <property type="component" value="Unassembled WGS sequence"/>
</dbReference>
<dbReference type="EMBL" id="JAPWGL010000003">
    <property type="protein sequence ID" value="MCZ4223931.1"/>
    <property type="molecule type" value="Genomic_DNA"/>
</dbReference>
<comment type="caution">
    <text evidence="2">The sequence shown here is derived from an EMBL/GenBank/DDBJ whole genome shotgun (WGS) entry which is preliminary data.</text>
</comment>
<gene>
    <name evidence="2" type="ORF">O0931_11520</name>
</gene>
<proteinExistence type="predicted"/>
<keyword evidence="1" id="KW-0472">Membrane</keyword>
<feature type="transmembrane region" description="Helical" evidence="1">
    <location>
        <begin position="38"/>
        <end position="61"/>
    </location>
</feature>